<dbReference type="RefSeq" id="WP_350726306.1">
    <property type="nucleotide sequence ID" value="NZ_JBEPCO010000092.1"/>
</dbReference>
<keyword evidence="2" id="KW-1185">Reference proteome</keyword>
<accession>A0ABV1VB60</accession>
<name>A0ABV1VB60_9ACTN</name>
<gene>
    <name evidence="1" type="ORF">ABT322_08060</name>
</gene>
<dbReference type="Proteomes" id="UP001490330">
    <property type="component" value="Unassembled WGS sequence"/>
</dbReference>
<evidence type="ECO:0000313" key="2">
    <source>
        <dbReference type="Proteomes" id="UP001490330"/>
    </source>
</evidence>
<organism evidence="1 2">
    <name type="scientific">Streptomyces flaveolus</name>
    <dbReference type="NCBI Taxonomy" id="67297"/>
    <lineage>
        <taxon>Bacteria</taxon>
        <taxon>Bacillati</taxon>
        <taxon>Actinomycetota</taxon>
        <taxon>Actinomycetes</taxon>
        <taxon>Kitasatosporales</taxon>
        <taxon>Streptomycetaceae</taxon>
        <taxon>Streptomyces</taxon>
    </lineage>
</organism>
<dbReference type="EMBL" id="JBEPCV010000005">
    <property type="protein sequence ID" value="MER6903729.1"/>
    <property type="molecule type" value="Genomic_DNA"/>
</dbReference>
<proteinExistence type="predicted"/>
<protein>
    <submittedName>
        <fullName evidence="1">Uncharacterized protein</fullName>
    </submittedName>
</protein>
<evidence type="ECO:0000313" key="1">
    <source>
        <dbReference type="EMBL" id="MER6903729.1"/>
    </source>
</evidence>
<comment type="caution">
    <text evidence="1">The sequence shown here is derived from an EMBL/GenBank/DDBJ whole genome shotgun (WGS) entry which is preliminary data.</text>
</comment>
<sequence>MSDRLEWADTTSDAQLLFPGADINGATVDAGEIAIAFWTGSNGIALSGPPQDLARRLDQAAALVRTAAELLAWPVRHLPDDPQAWTATGTTTDSSEEHTNSLCRTPGITVTDPRRVTCGACVAAWNAHHPDHYAFPAALPVPADPADRRIGDQLPYASVTWTSSDEDPHEEDLNGPI</sequence>
<reference evidence="1 2" key="1">
    <citation type="submission" date="2024-06" db="EMBL/GenBank/DDBJ databases">
        <title>The Natural Products Discovery Center: Release of the First 8490 Sequenced Strains for Exploring Actinobacteria Biosynthetic Diversity.</title>
        <authorList>
            <person name="Kalkreuter E."/>
            <person name="Kautsar S.A."/>
            <person name="Yang D."/>
            <person name="Bader C.D."/>
            <person name="Teijaro C.N."/>
            <person name="Fluegel L."/>
            <person name="Davis C.M."/>
            <person name="Simpson J.R."/>
            <person name="Lauterbach L."/>
            <person name="Steele A.D."/>
            <person name="Gui C."/>
            <person name="Meng S."/>
            <person name="Li G."/>
            <person name="Viehrig K."/>
            <person name="Ye F."/>
            <person name="Su P."/>
            <person name="Kiefer A.F."/>
            <person name="Nichols A."/>
            <person name="Cepeda A.J."/>
            <person name="Yan W."/>
            <person name="Fan B."/>
            <person name="Jiang Y."/>
            <person name="Adhikari A."/>
            <person name="Zheng C.-J."/>
            <person name="Schuster L."/>
            <person name="Cowan T.M."/>
            <person name="Smanski M.J."/>
            <person name="Chevrette M.G."/>
            <person name="De Carvalho L.P.S."/>
            <person name="Shen B."/>
        </authorList>
    </citation>
    <scope>NUCLEOTIDE SEQUENCE [LARGE SCALE GENOMIC DNA]</scope>
    <source>
        <strain evidence="1 2">NPDC000632</strain>
    </source>
</reference>